<dbReference type="InterPro" id="IPR042233">
    <property type="entry name" value="Cell_div_ZapA_N"/>
</dbReference>
<keyword evidence="5" id="KW-1185">Reference proteome</keyword>
<dbReference type="Gene3D" id="3.30.160.880">
    <property type="entry name" value="Cell division protein ZapA protomer, N-terminal domain"/>
    <property type="match status" value="1"/>
</dbReference>
<gene>
    <name evidence="4" type="ORF">RM573_02030</name>
</gene>
<accession>A0ABU2ZWQ5</accession>
<evidence type="ECO:0000256" key="2">
    <source>
        <dbReference type="ARBA" id="ARBA00023054"/>
    </source>
</evidence>
<dbReference type="InterPro" id="IPR036192">
    <property type="entry name" value="Cell_div_ZapA-like_sf"/>
</dbReference>
<dbReference type="EMBL" id="JAVRIF010000001">
    <property type="protein sequence ID" value="MDT0602363.1"/>
    <property type="molecule type" value="Genomic_DNA"/>
</dbReference>
<feature type="coiled-coil region" evidence="3">
    <location>
        <begin position="57"/>
        <end position="94"/>
    </location>
</feature>
<evidence type="ECO:0000256" key="1">
    <source>
        <dbReference type="ARBA" id="ARBA00010074"/>
    </source>
</evidence>
<dbReference type="SUPFAM" id="SSF102829">
    <property type="entry name" value="Cell division protein ZapA-like"/>
    <property type="match status" value="1"/>
</dbReference>
<name>A0ABU2ZWQ5_9GAMM</name>
<dbReference type="GO" id="GO:0051301">
    <property type="term" value="P:cell division"/>
    <property type="evidence" value="ECO:0007669"/>
    <property type="project" value="UniProtKB-KW"/>
</dbReference>
<comment type="similarity">
    <text evidence="1">Belongs to the ZapA family. Type 1 subfamily.</text>
</comment>
<organism evidence="4 5">
    <name type="scientific">Thalassotalea castellviae</name>
    <dbReference type="NCBI Taxonomy" id="3075612"/>
    <lineage>
        <taxon>Bacteria</taxon>
        <taxon>Pseudomonadati</taxon>
        <taxon>Pseudomonadota</taxon>
        <taxon>Gammaproteobacteria</taxon>
        <taxon>Alteromonadales</taxon>
        <taxon>Colwelliaceae</taxon>
        <taxon>Thalassotalea</taxon>
    </lineage>
</organism>
<evidence type="ECO:0000313" key="4">
    <source>
        <dbReference type="EMBL" id="MDT0602363.1"/>
    </source>
</evidence>
<evidence type="ECO:0000313" key="5">
    <source>
        <dbReference type="Proteomes" id="UP001266357"/>
    </source>
</evidence>
<dbReference type="InterPro" id="IPR007838">
    <property type="entry name" value="Cell_div_ZapA-like"/>
</dbReference>
<keyword evidence="2 3" id="KW-0175">Coiled coil</keyword>
<dbReference type="Pfam" id="PF05164">
    <property type="entry name" value="ZapA"/>
    <property type="match status" value="1"/>
</dbReference>
<dbReference type="Gene3D" id="1.20.5.50">
    <property type="match status" value="1"/>
</dbReference>
<keyword evidence="4" id="KW-0132">Cell division</keyword>
<comment type="caution">
    <text evidence="4">The sequence shown here is derived from an EMBL/GenBank/DDBJ whole genome shotgun (WGS) entry which is preliminary data.</text>
</comment>
<proteinExistence type="inferred from homology"/>
<dbReference type="Proteomes" id="UP001266357">
    <property type="component" value="Unassembled WGS sequence"/>
</dbReference>
<reference evidence="4 5" key="1">
    <citation type="submission" date="2023-09" db="EMBL/GenBank/DDBJ databases">
        <authorList>
            <person name="Rey-Velasco X."/>
        </authorList>
    </citation>
    <scope>NUCLEOTIDE SEQUENCE [LARGE SCALE GENOMIC DNA]</scope>
    <source>
        <strain evidence="4 5">W431</strain>
    </source>
</reference>
<protein>
    <submittedName>
        <fullName evidence="4">Cell division protein ZapA</fullName>
    </submittedName>
</protein>
<dbReference type="RefSeq" id="WP_311576436.1">
    <property type="nucleotide sequence ID" value="NZ_JAVRIF010000001.1"/>
</dbReference>
<keyword evidence="4" id="KW-0131">Cell cycle</keyword>
<sequence length="98" mass="11038">MSQHNVTIEVANRRLKIACPKGKESALLQSANEINRRLEKDKKSTKTPEQAMLMVALNLANDLLDSQNAAKQQLQEMQNKIDLLQETIEQAVNPKKKA</sequence>
<evidence type="ECO:0000256" key="3">
    <source>
        <dbReference type="SAM" id="Coils"/>
    </source>
</evidence>